<dbReference type="InParanoid" id="W3X2M1"/>
<protein>
    <recommendedName>
        <fullName evidence="3">F-box domain-containing protein</fullName>
    </recommendedName>
</protein>
<gene>
    <name evidence="1" type="ORF">PFICI_09259</name>
</gene>
<evidence type="ECO:0000313" key="2">
    <source>
        <dbReference type="Proteomes" id="UP000030651"/>
    </source>
</evidence>
<organism evidence="1 2">
    <name type="scientific">Pestalotiopsis fici (strain W106-1 / CGMCC3.15140)</name>
    <dbReference type="NCBI Taxonomy" id="1229662"/>
    <lineage>
        <taxon>Eukaryota</taxon>
        <taxon>Fungi</taxon>
        <taxon>Dikarya</taxon>
        <taxon>Ascomycota</taxon>
        <taxon>Pezizomycotina</taxon>
        <taxon>Sordariomycetes</taxon>
        <taxon>Xylariomycetidae</taxon>
        <taxon>Amphisphaeriales</taxon>
        <taxon>Sporocadaceae</taxon>
        <taxon>Pestalotiopsis</taxon>
    </lineage>
</organism>
<dbReference type="OrthoDB" id="4358152at2759"/>
<dbReference type="GeneID" id="19274272"/>
<dbReference type="STRING" id="1229662.W3X2M1"/>
<accession>W3X2M1</accession>
<dbReference type="AlphaFoldDB" id="W3X2M1"/>
<proteinExistence type="predicted"/>
<dbReference type="Proteomes" id="UP000030651">
    <property type="component" value="Unassembled WGS sequence"/>
</dbReference>
<reference evidence="2" key="1">
    <citation type="journal article" date="2015" name="BMC Genomics">
        <title>Genomic and transcriptomic analysis of the endophytic fungus Pestalotiopsis fici reveals its lifestyle and high potential for synthesis of natural products.</title>
        <authorList>
            <person name="Wang X."/>
            <person name="Zhang X."/>
            <person name="Liu L."/>
            <person name="Xiang M."/>
            <person name="Wang W."/>
            <person name="Sun X."/>
            <person name="Che Y."/>
            <person name="Guo L."/>
            <person name="Liu G."/>
            <person name="Guo L."/>
            <person name="Wang C."/>
            <person name="Yin W.B."/>
            <person name="Stadler M."/>
            <person name="Zhang X."/>
            <person name="Liu X."/>
        </authorList>
    </citation>
    <scope>NUCLEOTIDE SEQUENCE [LARGE SCALE GENOMIC DNA]</scope>
    <source>
        <strain evidence="2">W106-1 / CGMCC3.15140</strain>
    </source>
</reference>
<keyword evidence="2" id="KW-1185">Reference proteome</keyword>
<dbReference type="EMBL" id="KI912114">
    <property type="protein sequence ID" value="ETS79406.1"/>
    <property type="molecule type" value="Genomic_DNA"/>
</dbReference>
<dbReference type="HOGENOM" id="CLU_037438_1_1_1"/>
<dbReference type="eggNOG" id="ENOG502T1M9">
    <property type="taxonomic scope" value="Eukaryota"/>
</dbReference>
<dbReference type="KEGG" id="pfy:PFICI_09259"/>
<sequence length="356" mass="41223">MSFFGQLPVELCLSILQHCDLSSLWHLTLASRDVAAVFDEYALETVEKVIANSIPEQTQALMRAVIRTRAACGPGLEAAQSITAIDSDPLRRDEVEDRSIPRRFLSLAHHLHTISHATAEYYIEQSLTVRPWSSLQLDLKADCLRQRFDRAKKCEYHPLKTGPPSWVEEQRIIKQLWRIQLFFELNNAQLHHRLEWPREDQYPLVDIAEFFTIRDFELQQLFTVYDFLHHTPEQRQTMSNYSIPAAASATVLQANIVCKGPVRSAARCDHYQQGLSHLDRPPLSYIFQRLMSRDGQGGPIPGLPFDPYRKYGFAIWDDQRMADLGFAEAHGRAILNRSHYFYRWYSILTEEDKALH</sequence>
<evidence type="ECO:0000313" key="1">
    <source>
        <dbReference type="EMBL" id="ETS79406.1"/>
    </source>
</evidence>
<dbReference type="RefSeq" id="XP_007836031.1">
    <property type="nucleotide sequence ID" value="XM_007837840.1"/>
</dbReference>
<dbReference type="OMA" id="EDYSHCC"/>
<name>W3X2M1_PESFW</name>
<evidence type="ECO:0008006" key="3">
    <source>
        <dbReference type="Google" id="ProtNLM"/>
    </source>
</evidence>